<dbReference type="Proteomes" id="UP000280271">
    <property type="component" value="Unassembled WGS sequence"/>
</dbReference>
<gene>
    <name evidence="1" type="ORF">D9K81_04500</name>
</gene>
<dbReference type="RefSeq" id="WP_121523130.1">
    <property type="nucleotide sequence ID" value="NZ_RCHC01000004.1"/>
</dbReference>
<evidence type="ECO:0000313" key="1">
    <source>
        <dbReference type="EMBL" id="RLL23022.1"/>
    </source>
</evidence>
<dbReference type="EMBL" id="RCHC01000004">
    <property type="protein sequence ID" value="RLL23022.1"/>
    <property type="molecule type" value="Genomic_DNA"/>
</dbReference>
<protein>
    <submittedName>
        <fullName evidence="1">Uncharacterized protein</fullName>
    </submittedName>
</protein>
<organism evidence="1 2">
    <name type="scientific">Acinetobacter chengduensis</name>
    <dbReference type="NCBI Taxonomy" id="2420890"/>
    <lineage>
        <taxon>Bacteria</taxon>
        <taxon>Pseudomonadati</taxon>
        <taxon>Pseudomonadota</taxon>
        <taxon>Gammaproteobacteria</taxon>
        <taxon>Moraxellales</taxon>
        <taxon>Moraxellaceae</taxon>
        <taxon>Acinetobacter</taxon>
    </lineage>
</organism>
<name>A0ABX9TYC1_9GAMM</name>
<keyword evidence="2" id="KW-1185">Reference proteome</keyword>
<sequence>MNKSIYISIFGLSLSTINDLKNIIYSHFFNQYQIQWTHITDTRLQLLLINDDFADIDHVEKISKSNIQILKLKKNHDCSGELIDETLYLPVKSPETLYDWIEQALDKVNMAVIAQTASTLGFENEHRVPKKISHQALANAFHKVHEEYAGIRHFVLENNQNIMACFDLKNKEFYQNPEFNFIAEGHFDIVPANLNTVVQFKKYFQRKELSHGIWQFIWDHAPDHVPNYGNAYKLQHWPQPSLLKQRTELLKISAYLSKGCTVAYIHEKTNISVHTIHRYLYACDIAQMMEEISVTESLDAVAVSVEIQEVSKVRSFFSSLRAKLGL</sequence>
<accession>A0ABX9TYC1</accession>
<reference evidence="1 2" key="1">
    <citation type="submission" date="2018-09" db="EMBL/GenBank/DDBJ databases">
        <title>The draft genome of Acinetobacter sp. strains.</title>
        <authorList>
            <person name="Qin J."/>
            <person name="Feng Y."/>
            <person name="Zong Z."/>
        </authorList>
    </citation>
    <scope>NUCLEOTIDE SEQUENCE [LARGE SCALE GENOMIC DNA]</scope>
    <source>
        <strain evidence="1 2">WCHAc060005</strain>
    </source>
</reference>
<comment type="caution">
    <text evidence="1">The sequence shown here is derived from an EMBL/GenBank/DDBJ whole genome shotgun (WGS) entry which is preliminary data.</text>
</comment>
<proteinExistence type="predicted"/>
<evidence type="ECO:0000313" key="2">
    <source>
        <dbReference type="Proteomes" id="UP000280271"/>
    </source>
</evidence>